<comment type="caution">
    <text evidence="2">The sequence shown here is derived from an EMBL/GenBank/DDBJ whole genome shotgun (WGS) entry which is preliminary data.</text>
</comment>
<reference evidence="2" key="1">
    <citation type="submission" date="2022-08" db="EMBL/GenBank/DDBJ databases">
        <authorList>
            <person name="Somphong A."/>
            <person name="Phongsopitanun W."/>
        </authorList>
    </citation>
    <scope>NUCLEOTIDE SEQUENCE</scope>
    <source>
        <strain evidence="2">LP05-1</strain>
    </source>
</reference>
<dbReference type="InterPro" id="IPR006379">
    <property type="entry name" value="HAD-SF_hydro_IIB"/>
</dbReference>
<dbReference type="InterPro" id="IPR036412">
    <property type="entry name" value="HAD-like_sf"/>
</dbReference>
<feature type="compositionally biased region" description="Basic and acidic residues" evidence="1">
    <location>
        <begin position="316"/>
        <end position="328"/>
    </location>
</feature>
<evidence type="ECO:0000313" key="2">
    <source>
        <dbReference type="EMBL" id="MCS0639639.1"/>
    </source>
</evidence>
<proteinExistence type="predicted"/>
<dbReference type="EMBL" id="JANUGQ010000040">
    <property type="protein sequence ID" value="MCS0639639.1"/>
    <property type="molecule type" value="Genomic_DNA"/>
</dbReference>
<gene>
    <name evidence="2" type="ORF">NX801_29180</name>
</gene>
<dbReference type="Proteomes" id="UP001431313">
    <property type="component" value="Unassembled WGS sequence"/>
</dbReference>
<dbReference type="Pfam" id="PF08282">
    <property type="entry name" value="Hydrolase_3"/>
    <property type="match status" value="1"/>
</dbReference>
<dbReference type="NCBIfam" id="TIGR01484">
    <property type="entry name" value="HAD-SF-IIB"/>
    <property type="match status" value="1"/>
</dbReference>
<dbReference type="PROSITE" id="PS51257">
    <property type="entry name" value="PROKAR_LIPOPROTEIN"/>
    <property type="match status" value="1"/>
</dbReference>
<protein>
    <submittedName>
        <fullName evidence="2">HAD-IIB family hydrolase</fullName>
    </submittedName>
</protein>
<keyword evidence="3" id="KW-1185">Reference proteome</keyword>
<evidence type="ECO:0000256" key="1">
    <source>
        <dbReference type="SAM" id="MobiDB-lite"/>
    </source>
</evidence>
<feature type="region of interest" description="Disordered" evidence="1">
    <location>
        <begin position="316"/>
        <end position="337"/>
    </location>
</feature>
<evidence type="ECO:0000313" key="3">
    <source>
        <dbReference type="Proteomes" id="UP001431313"/>
    </source>
</evidence>
<dbReference type="PANTHER" id="PTHR10000:SF8">
    <property type="entry name" value="HAD SUPERFAMILY HYDROLASE-LIKE, TYPE 3"/>
    <property type="match status" value="1"/>
</dbReference>
<dbReference type="PANTHER" id="PTHR10000">
    <property type="entry name" value="PHOSPHOSERINE PHOSPHATASE"/>
    <property type="match status" value="1"/>
</dbReference>
<dbReference type="SUPFAM" id="SSF56784">
    <property type="entry name" value="HAD-like"/>
    <property type="match status" value="1"/>
</dbReference>
<dbReference type="Gene3D" id="3.30.1240.10">
    <property type="match status" value="1"/>
</dbReference>
<dbReference type="GO" id="GO:0016787">
    <property type="term" value="F:hydrolase activity"/>
    <property type="evidence" value="ECO:0007669"/>
    <property type="project" value="UniProtKB-KW"/>
</dbReference>
<dbReference type="InterPro" id="IPR023214">
    <property type="entry name" value="HAD_sf"/>
</dbReference>
<keyword evidence="2" id="KW-0378">Hydrolase</keyword>
<name>A0ABT2CQC3_9ACTN</name>
<organism evidence="2 3">
    <name type="scientific">Streptomyces pyxinae</name>
    <dbReference type="NCBI Taxonomy" id="2970734"/>
    <lineage>
        <taxon>Bacteria</taxon>
        <taxon>Bacillati</taxon>
        <taxon>Actinomycetota</taxon>
        <taxon>Actinomycetes</taxon>
        <taxon>Kitasatosporales</taxon>
        <taxon>Streptomycetaceae</taxon>
        <taxon>Streptomyces</taxon>
    </lineage>
</organism>
<dbReference type="Gene3D" id="3.40.50.1000">
    <property type="entry name" value="HAD superfamily/HAD-like"/>
    <property type="match status" value="1"/>
</dbReference>
<accession>A0ABT2CQC3</accession>
<sequence>MNRGRADGTSGPGAPGAGTSGAGACGGGAPAAGVRGVRASTAGAAGFGAFAPRARLLACDLDGTLLDSAGRLPEPVSAALFAARDAGLALAVITARPRRDVEPEVTGRVPGSAYWAYSNGAVIHPPGAPVPRRVTGFAPDRVRSLLAAVRGASAAWSCALDLVDRTVTVDPFPRAASEHWSSVVRCASADRLALPDRVPKLLVHTGTGCGTAEVAAVQRAVGPRAAATASGGGFVELVPPGTGKSAALRWLCADLGMDPADAVAAGDGLNDLSMLRLAGLGAAPANAHPEVRAAADLVLPSNDEAAVGALVGLLLDGRDGARGPDDPPRGPLPSAPE</sequence>